<protein>
    <submittedName>
        <fullName evidence="1">Uncharacterized protein</fullName>
    </submittedName>
</protein>
<proteinExistence type="predicted"/>
<keyword evidence="2" id="KW-1185">Reference proteome</keyword>
<organism evidence="1 2">
    <name type="scientific">Erwinia phage pEa_SNUABM_5</name>
    <dbReference type="NCBI Taxonomy" id="2797313"/>
    <lineage>
        <taxon>Viruses</taxon>
        <taxon>Duplodnaviria</taxon>
        <taxon>Heunggongvirae</taxon>
        <taxon>Uroviricota</taxon>
        <taxon>Caudoviricetes</taxon>
        <taxon>Rivsvirus</taxon>
        <taxon>Rivsvirus SNUABM5</taxon>
    </lineage>
</organism>
<dbReference type="EMBL" id="MW366843">
    <property type="protein sequence ID" value="QQO90225.1"/>
    <property type="molecule type" value="Genomic_DNA"/>
</dbReference>
<evidence type="ECO:0000313" key="1">
    <source>
        <dbReference type="EMBL" id="QQO90225.1"/>
    </source>
</evidence>
<reference evidence="1 2" key="1">
    <citation type="submission" date="2020-12" db="EMBL/GenBank/DDBJ databases">
        <title>Complete genome sequence of Erwinia phage pEa_SNUABM_5.</title>
        <authorList>
            <person name="Kim S.G."/>
            <person name="Lee S.B."/>
            <person name="Kwon J."/>
            <person name="Park S.C."/>
        </authorList>
    </citation>
    <scope>NUCLEOTIDE SEQUENCE [LARGE SCALE GENOMIC DNA]</scope>
</reference>
<evidence type="ECO:0000313" key="2">
    <source>
        <dbReference type="Proteomes" id="UP000596123"/>
    </source>
</evidence>
<gene>
    <name evidence="1" type="ORF">pEaSNUABM5_00083</name>
</gene>
<sequence>MKILPLNIAQATARYYQAMFVDGPLPNPLAYTMQDLFNKALTTKWYYRTIAAQPAGSFVYLPQDRTTANVCGATYPAQTSYVLSDGRRRLFPDVRFSGRIPRIPANLPLLKDYGDWLHNTIMWHRADVGYYPSASLYMKPADTYVSDEGWGIVAQYDFGAAVTVTSLAALTQLNSNNYNVFPSVKSNNDNWVQALIGSVWTDVASCTDNLTTVSSTAEKVYILPAAVTAQKFRIVNKKGPGNQASPAFGWVQFSLNFYGQYASGTDFRAVPEIGHMVLVGGGTNAGAAFSTSEGMSSVNYSATSAQYGFSVTKDLAQAGTQDVFMPVLSFTPGIEVNPPTIFLSFKSVIGSAV</sequence>
<accession>A0A7T8IVJ8</accession>
<dbReference type="Proteomes" id="UP000596123">
    <property type="component" value="Segment"/>
</dbReference>
<name>A0A7T8IVJ8_9CAUD</name>